<dbReference type="PANTHER" id="PTHR43723">
    <property type="entry name" value="COBALT TRANSPORT PROTEIN CBIQ"/>
    <property type="match status" value="1"/>
</dbReference>
<evidence type="ECO:0000256" key="1">
    <source>
        <dbReference type="ARBA" id="ARBA00004651"/>
    </source>
</evidence>
<dbReference type="GO" id="GO:0006824">
    <property type="term" value="P:cobalt ion transport"/>
    <property type="evidence" value="ECO:0007669"/>
    <property type="project" value="InterPro"/>
</dbReference>
<sequence length="262" mass="29621">MLQNTIDNIAHNNGLYNVNPKLKVIFAISLLLICVLSNSIIVPLIIAIIMIYLTIFKAKVPLKIYLPLIGTPIGFGIITIILMAIIYSGVGDKLFSIGIFGYNISFYEYGVNMGLLVFSRMLGGVACTLFLALTTPMTKLFYVLKELRVPSSILDIAMMMYRYIFVLIDEAIRIENAQKTRLGYKDLKTTYKSLGILAANLFITSWDRGERLFIILNSRGYNGNLKLLSKIESPNIKYILLILAFDIFLIIIIYLTKDFKVF</sequence>
<proteinExistence type="predicted"/>
<keyword evidence="5 6" id="KW-0472">Membrane</keyword>
<accession>A0A833DRK4</accession>
<comment type="caution">
    <text evidence="7">The sequence shown here is derived from an EMBL/GenBank/DDBJ whole genome shotgun (WGS) entry which is preliminary data.</text>
</comment>
<dbReference type="InterPro" id="IPR012809">
    <property type="entry name" value="ECF_CbiQ"/>
</dbReference>
<dbReference type="InterPro" id="IPR003339">
    <property type="entry name" value="ABC/ECF_trnsptr_transmembrane"/>
</dbReference>
<feature type="transmembrane region" description="Helical" evidence="6">
    <location>
        <begin position="65"/>
        <end position="87"/>
    </location>
</feature>
<dbReference type="NCBIfam" id="TIGR02454">
    <property type="entry name" value="ECF_T_CbiQ"/>
    <property type="match status" value="1"/>
</dbReference>
<evidence type="ECO:0000313" key="7">
    <source>
        <dbReference type="EMBL" id="HIP16797.1"/>
    </source>
</evidence>
<gene>
    <name evidence="7" type="primary">cbiQ</name>
    <name evidence="7" type="ORF">EYG76_00635</name>
</gene>
<evidence type="ECO:0000313" key="8">
    <source>
        <dbReference type="Proteomes" id="UP000605144"/>
    </source>
</evidence>
<dbReference type="GO" id="GO:0043190">
    <property type="term" value="C:ATP-binding cassette (ABC) transporter complex"/>
    <property type="evidence" value="ECO:0007669"/>
    <property type="project" value="InterPro"/>
</dbReference>
<organism evidence="7 8">
    <name type="scientific">Methanothermococcus okinawensis</name>
    <dbReference type="NCBI Taxonomy" id="155863"/>
    <lineage>
        <taxon>Archaea</taxon>
        <taxon>Methanobacteriati</taxon>
        <taxon>Methanobacteriota</taxon>
        <taxon>Methanomada group</taxon>
        <taxon>Methanococci</taxon>
        <taxon>Methanococcales</taxon>
        <taxon>Methanococcaceae</taxon>
        <taxon>Methanothermococcus</taxon>
    </lineage>
</organism>
<evidence type="ECO:0000256" key="6">
    <source>
        <dbReference type="SAM" id="Phobius"/>
    </source>
</evidence>
<dbReference type="CDD" id="cd16914">
    <property type="entry name" value="EcfT"/>
    <property type="match status" value="1"/>
</dbReference>
<feature type="transmembrane region" description="Helical" evidence="6">
    <location>
        <begin position="24"/>
        <end position="53"/>
    </location>
</feature>
<evidence type="ECO:0000256" key="2">
    <source>
        <dbReference type="ARBA" id="ARBA00022475"/>
    </source>
</evidence>
<dbReference type="EMBL" id="DQSV01000012">
    <property type="protein sequence ID" value="HIP16797.1"/>
    <property type="molecule type" value="Genomic_DNA"/>
</dbReference>
<keyword evidence="4 6" id="KW-1133">Transmembrane helix</keyword>
<comment type="subcellular location">
    <subcellularLocation>
        <location evidence="1">Cell membrane</location>
        <topology evidence="1">Multi-pass membrane protein</topology>
    </subcellularLocation>
</comment>
<reference evidence="7" key="1">
    <citation type="journal article" date="2020" name="ISME J.">
        <title>Gammaproteobacteria mediating utilization of methyl-, sulfur- and petroleum organic compounds in deep ocean hydrothermal plumes.</title>
        <authorList>
            <person name="Zhou Z."/>
            <person name="Liu Y."/>
            <person name="Pan J."/>
            <person name="Cron B.R."/>
            <person name="Toner B.M."/>
            <person name="Anantharaman K."/>
            <person name="Breier J.A."/>
            <person name="Dick G.J."/>
            <person name="Li M."/>
        </authorList>
    </citation>
    <scope>NUCLEOTIDE SEQUENCE</scope>
    <source>
        <strain evidence="7">SZUA-1385</strain>
    </source>
</reference>
<feature type="transmembrane region" description="Helical" evidence="6">
    <location>
        <begin position="236"/>
        <end position="256"/>
    </location>
</feature>
<dbReference type="Pfam" id="PF02361">
    <property type="entry name" value="CbiQ"/>
    <property type="match status" value="1"/>
</dbReference>
<keyword evidence="3 6" id="KW-0812">Transmembrane</keyword>
<dbReference type="Proteomes" id="UP000605144">
    <property type="component" value="Unassembled WGS sequence"/>
</dbReference>
<keyword evidence="2" id="KW-1003">Cell membrane</keyword>
<name>A0A833DRK4_9EURY</name>
<dbReference type="AlphaFoldDB" id="A0A833DRK4"/>
<evidence type="ECO:0000256" key="3">
    <source>
        <dbReference type="ARBA" id="ARBA00022692"/>
    </source>
</evidence>
<dbReference type="PANTHER" id="PTHR43723:SF1">
    <property type="entry name" value="COBALT TRANSPORT PROTEIN CBIQ"/>
    <property type="match status" value="1"/>
</dbReference>
<feature type="transmembrane region" description="Helical" evidence="6">
    <location>
        <begin position="93"/>
        <end position="110"/>
    </location>
</feature>
<dbReference type="InterPro" id="IPR052770">
    <property type="entry name" value="Cobalt_transport_CbiQ"/>
</dbReference>
<feature type="transmembrane region" description="Helical" evidence="6">
    <location>
        <begin position="122"/>
        <end position="143"/>
    </location>
</feature>
<evidence type="ECO:0000256" key="4">
    <source>
        <dbReference type="ARBA" id="ARBA00022989"/>
    </source>
</evidence>
<evidence type="ECO:0000256" key="5">
    <source>
        <dbReference type="ARBA" id="ARBA00023136"/>
    </source>
</evidence>
<protein>
    <submittedName>
        <fullName evidence="7">Cobalt ECF transporter T component CbiQ</fullName>
    </submittedName>
</protein>